<feature type="transmembrane region" description="Helical" evidence="1">
    <location>
        <begin position="20"/>
        <end position="53"/>
    </location>
</feature>
<organism evidence="2 3">
    <name type="scientific">Rheinheimera pacifica</name>
    <dbReference type="NCBI Taxonomy" id="173990"/>
    <lineage>
        <taxon>Bacteria</taxon>
        <taxon>Pseudomonadati</taxon>
        <taxon>Pseudomonadota</taxon>
        <taxon>Gammaproteobacteria</taxon>
        <taxon>Chromatiales</taxon>
        <taxon>Chromatiaceae</taxon>
        <taxon>Rheinheimera</taxon>
    </lineage>
</organism>
<keyword evidence="1" id="KW-0812">Transmembrane</keyword>
<sequence>MSAYNLSLSASRLCQRGMLLLAALPVLVLAVTPLEITGVILVAAVLPLFYWHWYGVLQQLQQSAALTITDNNQLRWFNSNLPSGRLLPGGLVSQHMLRLQWQADTDQRCYRKWIFADQCSEAQFRALARAISQQNWQSGAGV</sequence>
<dbReference type="EMBL" id="FNXF01000007">
    <property type="protein sequence ID" value="SEH91996.1"/>
    <property type="molecule type" value="Genomic_DNA"/>
</dbReference>
<dbReference type="OrthoDB" id="5768553at2"/>
<dbReference type="InterPro" id="IPR009883">
    <property type="entry name" value="YgfX"/>
</dbReference>
<dbReference type="AlphaFoldDB" id="A0A1H6LTE3"/>
<keyword evidence="1" id="KW-0472">Membrane</keyword>
<reference evidence="3" key="1">
    <citation type="submission" date="2016-10" db="EMBL/GenBank/DDBJ databases">
        <authorList>
            <person name="Varghese N."/>
            <person name="Submissions S."/>
        </authorList>
    </citation>
    <scope>NUCLEOTIDE SEQUENCE [LARGE SCALE GENOMIC DNA]</scope>
    <source>
        <strain evidence="3">DSM 17616</strain>
    </source>
</reference>
<evidence type="ECO:0000313" key="3">
    <source>
        <dbReference type="Proteomes" id="UP000199371"/>
    </source>
</evidence>
<dbReference type="STRING" id="173990.SAMN05660691_02154"/>
<dbReference type="RefSeq" id="WP_143039947.1">
    <property type="nucleotide sequence ID" value="NZ_FNXF01000007.1"/>
</dbReference>
<keyword evidence="1" id="KW-1133">Transmembrane helix</keyword>
<accession>A0A1H6LTE3</accession>
<dbReference type="Pfam" id="PF07254">
    <property type="entry name" value="Cpta_toxin"/>
    <property type="match status" value="1"/>
</dbReference>
<evidence type="ECO:0000313" key="2">
    <source>
        <dbReference type="EMBL" id="SEH91996.1"/>
    </source>
</evidence>
<gene>
    <name evidence="2" type="ORF">SAMN05660691_02154</name>
</gene>
<protein>
    <recommendedName>
        <fullName evidence="4">Toxin CptA</fullName>
    </recommendedName>
</protein>
<evidence type="ECO:0000256" key="1">
    <source>
        <dbReference type="SAM" id="Phobius"/>
    </source>
</evidence>
<evidence type="ECO:0008006" key="4">
    <source>
        <dbReference type="Google" id="ProtNLM"/>
    </source>
</evidence>
<keyword evidence="3" id="KW-1185">Reference proteome</keyword>
<dbReference type="Proteomes" id="UP000199371">
    <property type="component" value="Unassembled WGS sequence"/>
</dbReference>
<name>A0A1H6LTE3_9GAMM</name>
<proteinExistence type="predicted"/>